<proteinExistence type="predicted"/>
<dbReference type="Pfam" id="PF03732">
    <property type="entry name" value="Retrotrans_gag"/>
    <property type="match status" value="1"/>
</dbReference>
<dbReference type="OrthoDB" id="986409at2759"/>
<dbReference type="CDD" id="cd00303">
    <property type="entry name" value="retropepsin_like"/>
    <property type="match status" value="1"/>
</dbReference>
<reference evidence="3" key="1">
    <citation type="journal article" date="2019" name="Plant Biotechnol. J.">
        <title>Genome sequencing of the Australian wild diploid species Gossypium australe highlights disease resistance and delayed gland morphogenesis.</title>
        <authorList>
            <person name="Cai Y."/>
            <person name="Cai X."/>
            <person name="Wang Q."/>
            <person name="Wang P."/>
            <person name="Zhang Y."/>
            <person name="Cai C."/>
            <person name="Xu Y."/>
            <person name="Wang K."/>
            <person name="Zhou Z."/>
            <person name="Wang C."/>
            <person name="Geng S."/>
            <person name="Li B."/>
            <person name="Dong Q."/>
            <person name="Hou Y."/>
            <person name="Wang H."/>
            <person name="Ai P."/>
            <person name="Liu Z."/>
            <person name="Yi F."/>
            <person name="Sun M."/>
            <person name="An G."/>
            <person name="Cheng J."/>
            <person name="Zhang Y."/>
            <person name="Shi Q."/>
            <person name="Xie Y."/>
            <person name="Shi X."/>
            <person name="Chang Y."/>
            <person name="Huang F."/>
            <person name="Chen Y."/>
            <person name="Hong S."/>
            <person name="Mi L."/>
            <person name="Sun Q."/>
            <person name="Zhang L."/>
            <person name="Zhou B."/>
            <person name="Peng R."/>
            <person name="Zhang X."/>
            <person name="Liu F."/>
        </authorList>
    </citation>
    <scope>NUCLEOTIDE SEQUENCE [LARGE SCALE GENOMIC DNA]</scope>
    <source>
        <strain evidence="3">cv. PA1801</strain>
    </source>
</reference>
<organism evidence="2 3">
    <name type="scientific">Gossypium australe</name>
    <dbReference type="NCBI Taxonomy" id="47621"/>
    <lineage>
        <taxon>Eukaryota</taxon>
        <taxon>Viridiplantae</taxon>
        <taxon>Streptophyta</taxon>
        <taxon>Embryophyta</taxon>
        <taxon>Tracheophyta</taxon>
        <taxon>Spermatophyta</taxon>
        <taxon>Magnoliopsida</taxon>
        <taxon>eudicotyledons</taxon>
        <taxon>Gunneridae</taxon>
        <taxon>Pentapetalae</taxon>
        <taxon>rosids</taxon>
        <taxon>malvids</taxon>
        <taxon>Malvales</taxon>
        <taxon>Malvaceae</taxon>
        <taxon>Malvoideae</taxon>
        <taxon>Gossypium</taxon>
    </lineage>
</organism>
<name>A0A5B6ULS1_9ROSI</name>
<comment type="caution">
    <text evidence="2">The sequence shown here is derived from an EMBL/GenBank/DDBJ whole genome shotgun (WGS) entry which is preliminary data.</text>
</comment>
<protein>
    <recommendedName>
        <fullName evidence="1">Retrotransposon gag domain-containing protein</fullName>
    </recommendedName>
</protein>
<dbReference type="Proteomes" id="UP000325315">
    <property type="component" value="Unassembled WGS sequence"/>
</dbReference>
<dbReference type="AlphaFoldDB" id="A0A5B6ULS1"/>
<dbReference type="Gene3D" id="2.40.70.10">
    <property type="entry name" value="Acid Proteases"/>
    <property type="match status" value="1"/>
</dbReference>
<evidence type="ECO:0000313" key="3">
    <source>
        <dbReference type="Proteomes" id="UP000325315"/>
    </source>
</evidence>
<gene>
    <name evidence="2" type="ORF">EPI10_013525</name>
</gene>
<dbReference type="InterPro" id="IPR021109">
    <property type="entry name" value="Peptidase_aspartic_dom_sf"/>
</dbReference>
<dbReference type="InterPro" id="IPR005162">
    <property type="entry name" value="Retrotrans_gag_dom"/>
</dbReference>
<feature type="domain" description="Retrotransposon gag" evidence="1">
    <location>
        <begin position="74"/>
        <end position="160"/>
    </location>
</feature>
<accession>A0A5B6ULS1</accession>
<dbReference type="EMBL" id="SMMG02000010">
    <property type="protein sequence ID" value="KAA3458990.1"/>
    <property type="molecule type" value="Genomic_DNA"/>
</dbReference>
<keyword evidence="3" id="KW-1185">Reference proteome</keyword>
<dbReference type="PANTHER" id="PTHR33067">
    <property type="entry name" value="RNA-DIRECTED DNA POLYMERASE-RELATED"/>
    <property type="match status" value="1"/>
</dbReference>
<dbReference type="PANTHER" id="PTHR33067:SF32">
    <property type="entry name" value="ASPARTIC PEPTIDASE DDI1-TYPE DOMAIN-CONTAINING PROTEIN"/>
    <property type="match status" value="1"/>
</dbReference>
<evidence type="ECO:0000259" key="1">
    <source>
        <dbReference type="Pfam" id="PF03732"/>
    </source>
</evidence>
<sequence>MFDDRHRPIGENVVRILHNLNPGIVRIKIQAPHLELKLVMCQMHQSIGHFGGLPTDDPRFHLRFFLEVYGYFGQDHAKTSLNALPSRIEESWNDRCQRFLLRYNLPNMNAKLRNEITSFKQLEDETLYEAWERFKDLLRKCPMHVFQHWTQMKMFYNGLNAQTWMVVDPSANGAFLDRSYNEAYKILERIANNDYQYPTIRARIGRRVAGSFEVNAITSIFYLVSSLANMIKTMLLVRRFLDVLKQLHINMPFVEALVQMPNYAKFMKDILLRKRRLGEFETVALFEGCTAMLKNKFPPNLKNPGSFTIPCSIDNQYVGNSLCDLGSSINLMPMFVFKKLGIGEARPTIVTLQLADRSEGKIEDVLVRVDKFNFPVDFIVLDCEADKDVPIILGRPFLATGKSVIDDQKRELTMRVKD</sequence>
<evidence type="ECO:0000313" key="2">
    <source>
        <dbReference type="EMBL" id="KAA3458990.1"/>
    </source>
</evidence>